<evidence type="ECO:0000313" key="1">
    <source>
        <dbReference type="EMBL" id="RNI39843.1"/>
    </source>
</evidence>
<evidence type="ECO:0000313" key="2">
    <source>
        <dbReference type="Proteomes" id="UP000267223"/>
    </source>
</evidence>
<dbReference type="InterPro" id="IPR011749">
    <property type="entry name" value="CHP02243"/>
</dbReference>
<gene>
    <name evidence="1" type="ORF">EFY79_00640</name>
</gene>
<dbReference type="OrthoDB" id="366288at2"/>
<dbReference type="Proteomes" id="UP000267223">
    <property type="component" value="Unassembled WGS sequence"/>
</dbReference>
<dbReference type="NCBIfam" id="TIGR02243">
    <property type="entry name" value="putative baseplate assembly protein"/>
    <property type="match status" value="1"/>
</dbReference>
<dbReference type="EMBL" id="RJJR01000001">
    <property type="protein sequence ID" value="RNI39843.1"/>
    <property type="molecule type" value="Genomic_DNA"/>
</dbReference>
<name>A0A3M9NRM8_9BACT</name>
<comment type="caution">
    <text evidence="1">The sequence shown here is derived from an EMBL/GenBank/DDBJ whole genome shotgun (WGS) entry which is preliminary data.</text>
</comment>
<proteinExistence type="predicted"/>
<dbReference type="RefSeq" id="WP_123118734.1">
    <property type="nucleotide sequence ID" value="NZ_RJJR01000001.1"/>
</dbReference>
<sequence length="989" mass="108847">MNNQKNSLTDCNCCAEDDATSTLYNPPGLSALNYRIGTHGSFKKEMLKAISGNKELAKLTTRNDDDFAIASIDAWATVLDILSFYQERISNEGYLRTAIERLSVLYLARHIHYVPPPGVSAETHLAFSMNEAQGAPPSAIIPKGTKVQSIPKQDQLPQIFETEEEINAKVDWNKISPQSRFSFQPKAGDQIIYVDGTQTGLQPGDKILFVSADHVYDSNSDDWDFCSIADISIDKTNSYSIISLAAPIGQGSTFPTTPAPVDTQIVMKAIEYPYLNWARKTNSYNQKATENLAYKVSFAGTNELQIYKYLPTIVKAPDEATIDPEALKDKSLKVYAMKQKANLFGYNAPNIDVLIALSSPDSNADSLKEPNSNPSEWKYFSISAIANAENSTIFLDAIYSKIVRDSLLVMINPGEKALFKIKTTAESSQSKFTLTSKTTKLKLSDDPDHPHLSNFDNHIRDTFIYAQSEQLQMAKITITTPLNNNQITLETLASDLFSGQKIFINGKRFRLEIPISAGEVLFTPSDPDQPPKYFRETSLIIAQQPMRVNGKIRYTVIDDGGLQGTIQDDADFTDQHQWKPKNLAIIPAQKDDDVLNEFHTINSINFLSATDSAQYGTLLTLNESIANYFDLQTVTINANVASANHGETKQEVLGNGNSSQIFQKFQLRQQPLTFTSANNPTGAQTTLEIRVNNIKWNEVASFYGASRNDKIYTVTIADDGAVTVCFGDGITGSRLPTGTGNVKATYRTGIGLSGLMDINQLSMLVTPQLGVNKVTNPLASSGAQDAETMDSARQNAPLTVLTLDRIVSVADFQNFTRAFAGIGKARADVMWNGEQEIINITAALPDGKPIQSSDKVYDDLLKALKDYGHTSATINVTGFHLSPFTIDVAVAVNKDYEFEKVKQSVAASLFQAFSFNNMNFGQDVTSAQIINVIQQVEGVIYVQLMQLNNLDPFSNDRLFSPVPAMNNDGTIQPAELLVIDINNSTITQL</sequence>
<organism evidence="1 2">
    <name type="scientific">Hanamia caeni</name>
    <dbReference type="NCBI Taxonomy" id="2294116"/>
    <lineage>
        <taxon>Bacteria</taxon>
        <taxon>Pseudomonadati</taxon>
        <taxon>Bacteroidota</taxon>
        <taxon>Chitinophagia</taxon>
        <taxon>Chitinophagales</taxon>
        <taxon>Chitinophagaceae</taxon>
        <taxon>Hanamia</taxon>
    </lineage>
</organism>
<reference evidence="1 2" key="1">
    <citation type="submission" date="2018-11" db="EMBL/GenBank/DDBJ databases">
        <title>Draft genome sequence of Ferruginibacter sp. BO-59.</title>
        <authorList>
            <person name="Im W.T."/>
        </authorList>
    </citation>
    <scope>NUCLEOTIDE SEQUENCE [LARGE SCALE GENOMIC DNA]</scope>
    <source>
        <strain evidence="1 2">BO-59</strain>
    </source>
</reference>
<accession>A0A3M9NRM8</accession>
<protein>
    <submittedName>
        <fullName evidence="1">Putative baseplate assembly protein</fullName>
    </submittedName>
</protein>
<keyword evidence="2" id="KW-1185">Reference proteome</keyword>
<dbReference type="AlphaFoldDB" id="A0A3M9NRM8"/>